<dbReference type="Proteomes" id="UP000061665">
    <property type="component" value="Unassembled WGS sequence"/>
</dbReference>
<evidence type="ECO:0000313" key="1">
    <source>
        <dbReference type="EMBL" id="KVM39921.1"/>
    </source>
</evidence>
<accession>A0AB73G804</accession>
<dbReference type="EMBL" id="LOZE01000012">
    <property type="protein sequence ID" value="KVM39921.1"/>
    <property type="molecule type" value="Genomic_DNA"/>
</dbReference>
<evidence type="ECO:0000313" key="2">
    <source>
        <dbReference type="Proteomes" id="UP000061665"/>
    </source>
</evidence>
<proteinExistence type="predicted"/>
<gene>
    <name evidence="1" type="ORF">WJ53_00655</name>
</gene>
<name>A0AB73G804_9BURK</name>
<comment type="caution">
    <text evidence="1">The sequence shown here is derived from an EMBL/GenBank/DDBJ whole genome shotgun (WGS) entry which is preliminary data.</text>
</comment>
<protein>
    <submittedName>
        <fullName evidence="1">Uncharacterized protein</fullName>
    </submittedName>
</protein>
<sequence length="77" mass="8381">MIVLMPESVLTRTRNGACEWLEHQRSAAKHVLDLAPEFFGAVQKCVAAGEKHGDIGIALKVTEESEDVAKFPSEALC</sequence>
<organism evidence="1 2">
    <name type="scientific">Burkholderia ubonensis</name>
    <dbReference type="NCBI Taxonomy" id="101571"/>
    <lineage>
        <taxon>Bacteria</taxon>
        <taxon>Pseudomonadati</taxon>
        <taxon>Pseudomonadota</taxon>
        <taxon>Betaproteobacteria</taxon>
        <taxon>Burkholderiales</taxon>
        <taxon>Burkholderiaceae</taxon>
        <taxon>Burkholderia</taxon>
        <taxon>Burkholderia cepacia complex</taxon>
    </lineage>
</organism>
<reference evidence="1 2" key="1">
    <citation type="submission" date="2015-11" db="EMBL/GenBank/DDBJ databases">
        <title>Expanding the genomic diversity of Burkholderia species for the development of highly accurate diagnostics.</title>
        <authorList>
            <person name="Sahl J."/>
            <person name="Keim P."/>
            <person name="Wagner D."/>
        </authorList>
    </citation>
    <scope>NUCLEOTIDE SEQUENCE [LARGE SCALE GENOMIC DNA]</scope>
    <source>
        <strain evidence="1 2">MSMB2058</strain>
    </source>
</reference>
<dbReference type="AlphaFoldDB" id="A0AB73G804"/>